<dbReference type="PROSITE" id="PS50835">
    <property type="entry name" value="IG_LIKE"/>
    <property type="match status" value="1"/>
</dbReference>
<dbReference type="Pfam" id="PF00047">
    <property type="entry name" value="ig"/>
    <property type="match status" value="1"/>
</dbReference>
<reference evidence="4" key="1">
    <citation type="thesis" date="2021" institute="BYU ScholarsArchive" country="Provo, UT, USA">
        <title>Applications of and Algorithms for Genome Assembly and Genomic Analyses with an Emphasis on Marine Teleosts.</title>
        <authorList>
            <person name="Pickett B.D."/>
        </authorList>
    </citation>
    <scope>NUCLEOTIDE SEQUENCE</scope>
    <source>
        <strain evidence="4">HI-2016</strain>
    </source>
</reference>
<dbReference type="InterPro" id="IPR036179">
    <property type="entry name" value="Ig-like_dom_sf"/>
</dbReference>
<dbReference type="InterPro" id="IPR007110">
    <property type="entry name" value="Ig-like_dom"/>
</dbReference>
<keyword evidence="1" id="KW-0393">Immunoglobulin domain</keyword>
<keyword evidence="2" id="KW-0472">Membrane</keyword>
<sequence length="140" mass="14943">MQSLLAIADIIQLKTSDSEAHHKDETENAVAKPTVTCENINSSTVTLRCAGDQSPLTQYSWVGPGIQNKPGSELQLNNEDIQSSTVYSCVVKNPVSNRSEDFDAKTCLPTPGNSGIIAGVISFLIIALIGVVLCFVPPVR</sequence>
<protein>
    <recommendedName>
        <fullName evidence="3">Ig-like domain-containing protein</fullName>
    </recommendedName>
</protein>
<dbReference type="SUPFAM" id="SSF48726">
    <property type="entry name" value="Immunoglobulin"/>
    <property type="match status" value="1"/>
</dbReference>
<keyword evidence="2" id="KW-1133">Transmembrane helix</keyword>
<keyword evidence="5" id="KW-1185">Reference proteome</keyword>
<feature type="domain" description="Ig-like" evidence="3">
    <location>
        <begin position="33"/>
        <end position="103"/>
    </location>
</feature>
<dbReference type="InterPro" id="IPR013151">
    <property type="entry name" value="Immunoglobulin_dom"/>
</dbReference>
<dbReference type="InterPro" id="IPR013783">
    <property type="entry name" value="Ig-like_fold"/>
</dbReference>
<comment type="caution">
    <text evidence="4">The sequence shown here is derived from an EMBL/GenBank/DDBJ whole genome shotgun (WGS) entry which is preliminary data.</text>
</comment>
<dbReference type="AlphaFoldDB" id="A0A8T2MV27"/>
<dbReference type="OrthoDB" id="9427418at2759"/>
<dbReference type="Gene3D" id="2.60.40.10">
    <property type="entry name" value="Immunoglobulins"/>
    <property type="match status" value="1"/>
</dbReference>
<accession>A0A8T2MV27</accession>
<feature type="non-terminal residue" evidence="4">
    <location>
        <position position="1"/>
    </location>
</feature>
<name>A0A8T2MV27_9TELE</name>
<keyword evidence="2" id="KW-0812">Transmembrane</keyword>
<dbReference type="Proteomes" id="UP000824540">
    <property type="component" value="Unassembled WGS sequence"/>
</dbReference>
<evidence type="ECO:0000256" key="2">
    <source>
        <dbReference type="SAM" id="Phobius"/>
    </source>
</evidence>
<evidence type="ECO:0000313" key="4">
    <source>
        <dbReference type="EMBL" id="KAG9329262.1"/>
    </source>
</evidence>
<gene>
    <name evidence="4" type="ORF">JZ751_006297</name>
</gene>
<proteinExistence type="predicted"/>
<dbReference type="EMBL" id="JAFBMS010001330">
    <property type="protein sequence ID" value="KAG9329262.1"/>
    <property type="molecule type" value="Genomic_DNA"/>
</dbReference>
<organism evidence="4 5">
    <name type="scientific">Albula glossodonta</name>
    <name type="common">roundjaw bonefish</name>
    <dbReference type="NCBI Taxonomy" id="121402"/>
    <lineage>
        <taxon>Eukaryota</taxon>
        <taxon>Metazoa</taxon>
        <taxon>Chordata</taxon>
        <taxon>Craniata</taxon>
        <taxon>Vertebrata</taxon>
        <taxon>Euteleostomi</taxon>
        <taxon>Actinopterygii</taxon>
        <taxon>Neopterygii</taxon>
        <taxon>Teleostei</taxon>
        <taxon>Albuliformes</taxon>
        <taxon>Albulidae</taxon>
        <taxon>Albula</taxon>
    </lineage>
</organism>
<evidence type="ECO:0000313" key="5">
    <source>
        <dbReference type="Proteomes" id="UP000824540"/>
    </source>
</evidence>
<feature type="transmembrane region" description="Helical" evidence="2">
    <location>
        <begin position="115"/>
        <end position="136"/>
    </location>
</feature>
<evidence type="ECO:0000256" key="1">
    <source>
        <dbReference type="ARBA" id="ARBA00023319"/>
    </source>
</evidence>
<evidence type="ECO:0000259" key="3">
    <source>
        <dbReference type="PROSITE" id="PS50835"/>
    </source>
</evidence>